<dbReference type="EMBL" id="CP013187">
    <property type="protein sequence ID" value="ALO42511.1"/>
    <property type="molecule type" value="Genomic_DNA"/>
</dbReference>
<feature type="region of interest" description="Disordered" evidence="1">
    <location>
        <begin position="20"/>
        <end position="53"/>
    </location>
</feature>
<keyword evidence="3" id="KW-1185">Reference proteome</keyword>
<organism evidence="2 3">
    <name type="scientific">Pseudoalteromonas phenolica</name>
    <dbReference type="NCBI Taxonomy" id="161398"/>
    <lineage>
        <taxon>Bacteria</taxon>
        <taxon>Pseudomonadati</taxon>
        <taxon>Pseudomonadota</taxon>
        <taxon>Gammaproteobacteria</taxon>
        <taxon>Alteromonadales</taxon>
        <taxon>Pseudoalteromonadaceae</taxon>
        <taxon>Pseudoalteromonas</taxon>
    </lineage>
</organism>
<dbReference type="OrthoDB" id="9772100at2"/>
<protein>
    <submittedName>
        <fullName evidence="2">Uncharacterized protein</fullName>
    </submittedName>
</protein>
<name>A0A0S2K370_9GAMM</name>
<feature type="compositionally biased region" description="Basic and acidic residues" evidence="1">
    <location>
        <begin position="20"/>
        <end position="45"/>
    </location>
</feature>
<gene>
    <name evidence="2" type="ORF">PP2015_2013</name>
</gene>
<evidence type="ECO:0000313" key="2">
    <source>
        <dbReference type="EMBL" id="ALO42511.1"/>
    </source>
</evidence>
<proteinExistence type="predicted"/>
<accession>A0A0S2K370</accession>
<dbReference type="Proteomes" id="UP000061457">
    <property type="component" value="Chromosome I"/>
</dbReference>
<dbReference type="RefSeq" id="WP_157599080.1">
    <property type="nucleotide sequence ID" value="NZ_CP013187.1"/>
</dbReference>
<dbReference type="KEGG" id="pphe:PP2015_2013"/>
<evidence type="ECO:0000256" key="1">
    <source>
        <dbReference type="SAM" id="MobiDB-lite"/>
    </source>
</evidence>
<evidence type="ECO:0000313" key="3">
    <source>
        <dbReference type="Proteomes" id="UP000061457"/>
    </source>
</evidence>
<dbReference type="PATRIC" id="fig|161398.10.peg.2044"/>
<dbReference type="STRING" id="161398.PP2015_2013"/>
<dbReference type="AlphaFoldDB" id="A0A0S2K370"/>
<sequence>MKSAIKNIEYENMFKTREFDNPGVDLEKSKERRNVKLQRIKDEQNGKASTPKQ</sequence>
<reference evidence="2 3" key="1">
    <citation type="submission" date="2015-11" db="EMBL/GenBank/DDBJ databases">
        <authorList>
            <person name="Zhang Y."/>
            <person name="Guo Z."/>
        </authorList>
    </citation>
    <scope>NUCLEOTIDE SEQUENCE [LARGE SCALE GENOMIC DNA]</scope>
    <source>
        <strain evidence="2 3">KCTC 12086</strain>
    </source>
</reference>